<organism evidence="2 3">
    <name type="scientific">Lachnellula suecica</name>
    <dbReference type="NCBI Taxonomy" id="602035"/>
    <lineage>
        <taxon>Eukaryota</taxon>
        <taxon>Fungi</taxon>
        <taxon>Dikarya</taxon>
        <taxon>Ascomycota</taxon>
        <taxon>Pezizomycotina</taxon>
        <taxon>Leotiomycetes</taxon>
        <taxon>Helotiales</taxon>
        <taxon>Lachnaceae</taxon>
        <taxon>Lachnellula</taxon>
    </lineage>
</organism>
<gene>
    <name evidence="2" type="ORF">LSUE1_G001858</name>
</gene>
<dbReference type="EMBL" id="QGMK01000116">
    <property type="protein sequence ID" value="TVY84121.1"/>
    <property type="molecule type" value="Genomic_DNA"/>
</dbReference>
<evidence type="ECO:0000313" key="2">
    <source>
        <dbReference type="EMBL" id="TVY84121.1"/>
    </source>
</evidence>
<feature type="region of interest" description="Disordered" evidence="1">
    <location>
        <begin position="68"/>
        <end position="88"/>
    </location>
</feature>
<dbReference type="Proteomes" id="UP000469558">
    <property type="component" value="Unassembled WGS sequence"/>
</dbReference>
<feature type="compositionally biased region" description="Low complexity" evidence="1">
    <location>
        <begin position="16"/>
        <end position="28"/>
    </location>
</feature>
<feature type="compositionally biased region" description="Polar residues" evidence="1">
    <location>
        <begin position="29"/>
        <end position="41"/>
    </location>
</feature>
<keyword evidence="3" id="KW-1185">Reference proteome</keyword>
<evidence type="ECO:0000256" key="1">
    <source>
        <dbReference type="SAM" id="MobiDB-lite"/>
    </source>
</evidence>
<dbReference type="AlphaFoldDB" id="A0A8T9CF36"/>
<protein>
    <submittedName>
        <fullName evidence="2">Uncharacterized protein</fullName>
    </submittedName>
</protein>
<reference evidence="2 3" key="1">
    <citation type="submission" date="2018-05" db="EMBL/GenBank/DDBJ databases">
        <title>Genome sequencing and assembly of the regulated plant pathogen Lachnellula willkommii and related sister species for the development of diagnostic species identification markers.</title>
        <authorList>
            <person name="Giroux E."/>
            <person name="Bilodeau G."/>
        </authorList>
    </citation>
    <scope>NUCLEOTIDE SEQUENCE [LARGE SCALE GENOMIC DNA]</scope>
    <source>
        <strain evidence="2 3">CBS 268.59</strain>
    </source>
</reference>
<proteinExistence type="predicted"/>
<comment type="caution">
    <text evidence="2">The sequence shown here is derived from an EMBL/GenBank/DDBJ whole genome shotgun (WGS) entry which is preliminary data.</text>
</comment>
<sequence length="216" mass="23337">MEQSFVTLSANGMYAESSGPSSESMGNSFPTTPSPRNHNTSRSIYHMSELAEIAADLEEATNCALPGLGRSETRYTGSRSDAMGRRQPTRSLTKPWLILTEAPLMDIMSKVLALVNDAGQEGKLLIVYYAGHAAMNDARQQIWLRTGRLHEGSLEWFAIQPLILNTKADVLFILDCCAAASATVSSRSAIAMKETIAACGFEAQAPSPQLILSPLL</sequence>
<feature type="region of interest" description="Disordered" evidence="1">
    <location>
        <begin position="14"/>
        <end position="41"/>
    </location>
</feature>
<name>A0A8T9CF36_9HELO</name>
<evidence type="ECO:0000313" key="3">
    <source>
        <dbReference type="Proteomes" id="UP000469558"/>
    </source>
</evidence>
<dbReference type="OrthoDB" id="4760831at2759"/>
<accession>A0A8T9CF36</accession>